<organism evidence="2 3">
    <name type="scientific">Diaphorobacter ruginosibacter</name>
    <dbReference type="NCBI Taxonomy" id="1715720"/>
    <lineage>
        <taxon>Bacteria</taxon>
        <taxon>Pseudomonadati</taxon>
        <taxon>Pseudomonadota</taxon>
        <taxon>Betaproteobacteria</taxon>
        <taxon>Burkholderiales</taxon>
        <taxon>Comamonadaceae</taxon>
        <taxon>Diaphorobacter</taxon>
    </lineage>
</organism>
<feature type="domain" description="Aldehyde oxidase/xanthine dehydrogenase a/b hammerhead" evidence="1">
    <location>
        <begin position="227"/>
        <end position="316"/>
    </location>
</feature>
<dbReference type="GO" id="GO:0016491">
    <property type="term" value="F:oxidoreductase activity"/>
    <property type="evidence" value="ECO:0007669"/>
    <property type="project" value="InterPro"/>
</dbReference>
<dbReference type="InterPro" id="IPR037165">
    <property type="entry name" value="AldOxase/xan_DH_Mopterin-bd_sf"/>
</dbReference>
<keyword evidence="3" id="KW-1185">Reference proteome</keyword>
<dbReference type="Proteomes" id="UP000515811">
    <property type="component" value="Chromosome"/>
</dbReference>
<dbReference type="Gene3D" id="3.90.1170.50">
    <property type="entry name" value="Aldehyde oxidase/xanthine dehydrogenase, a/b hammerhead"/>
    <property type="match status" value="1"/>
</dbReference>
<dbReference type="SMART" id="SM01008">
    <property type="entry name" value="Ald_Xan_dh_C"/>
    <property type="match status" value="1"/>
</dbReference>
<dbReference type="AlphaFoldDB" id="A0A7G9RJ93"/>
<protein>
    <submittedName>
        <fullName evidence="2">Xanthine dehydrogenase family protein molybdopterin-binding subunit</fullName>
    </submittedName>
</protein>
<dbReference type="PIRSF" id="PIRSF036389">
    <property type="entry name" value="IOR_B"/>
    <property type="match status" value="1"/>
</dbReference>
<accession>A0A7G9RJ93</accession>
<dbReference type="Pfam" id="PF02738">
    <property type="entry name" value="MoCoBD_1"/>
    <property type="match status" value="1"/>
</dbReference>
<dbReference type="InterPro" id="IPR006311">
    <property type="entry name" value="TAT_signal"/>
</dbReference>
<evidence type="ECO:0000313" key="3">
    <source>
        <dbReference type="Proteomes" id="UP000515811"/>
    </source>
</evidence>
<dbReference type="EMBL" id="CP060714">
    <property type="protein sequence ID" value="QNN55668.1"/>
    <property type="molecule type" value="Genomic_DNA"/>
</dbReference>
<sequence length="748" mass="80606">MTTTTATPESPTTDRRKFLQASASIGAGLAIGLHLPALQAKTKSKAHNAAMAAAGASAQFEPNAWVRVFPDNKIRLIVHKHDSGTGVHTSLGMMLAEELDVALSQVEVVPPSHPFFQAYIHPQWKVFSTGGSTSVMLEYEPLRKAGAAARMMLVQAAAQQWKVPESACVAQNAQVVHKPTGRKLSYGALAEKAAKLQVPTEIKLKNPEQFTLIGKHRQKLHVQSKVTGQHQYSIDVKLPGMLVAVIAHSPVVNGRVRSIDDKQALAVPGVRQVVKVPAAPADLLGGNQEGVAVLADSYWAAKRGRDALVVEWNDGEFAGFNSNEVGAQQKAFLASGKAELVPTVQSGNVADALKQGGKVLEAEYFMPYKAQLPLEPECVVVQLAEGKMHFWAGLQVPSNALTAAQTVAGLGPDDIVLHDLTGGGSFGAREARHWLIEGAYLAKATGKPVKLMYSREDEMRQLYYHAASYSKLAGAVDENGRLTALQMRAVAPASPEMWEPGYFDRKDKMDYSTTESITAWDYAYKVPNTDIGWVRHETGMPTGWYRAVSFIPNVFATESFMDELAHAAGQDALAFRKAHMVDRPRHVAALDLAASKAGWGKPLGANRALGIATNQGYTSYIAIVAEVEKQGENIAIKRITCVVDCGLAVQPSGVEEQIYGGIVWGLGHALYDKLDIENGKVVQSNFTDYPVVRMSDMPEVDITILQGDTNKPGGVGELSNPGVVPAIANAIFNLTGKRQRSTPLVMKA</sequence>
<dbReference type="PANTHER" id="PTHR47495">
    <property type="entry name" value="ALDEHYDE DEHYDROGENASE"/>
    <property type="match status" value="1"/>
</dbReference>
<dbReference type="InterPro" id="IPR000674">
    <property type="entry name" value="Ald_Oxase/Xan_DH_a/b"/>
</dbReference>
<name>A0A7G9RJ93_9BURK</name>
<dbReference type="Gene3D" id="3.30.365.10">
    <property type="entry name" value="Aldehyde oxidase/xanthine dehydrogenase, molybdopterin binding domain"/>
    <property type="match status" value="4"/>
</dbReference>
<evidence type="ECO:0000313" key="2">
    <source>
        <dbReference type="EMBL" id="QNN55668.1"/>
    </source>
</evidence>
<dbReference type="PROSITE" id="PS51318">
    <property type="entry name" value="TAT"/>
    <property type="match status" value="1"/>
</dbReference>
<dbReference type="InterPro" id="IPR008274">
    <property type="entry name" value="AldOxase/xan_DH_MoCoBD1"/>
</dbReference>
<dbReference type="KEGG" id="drg:H9K76_13610"/>
<dbReference type="InterPro" id="IPR046867">
    <property type="entry name" value="AldOxase/xan_DH_MoCoBD2"/>
</dbReference>
<dbReference type="NCBIfam" id="TIGR01409">
    <property type="entry name" value="TAT_signal_seq"/>
    <property type="match status" value="1"/>
</dbReference>
<proteinExistence type="predicted"/>
<dbReference type="RefSeq" id="WP_187595941.1">
    <property type="nucleotide sequence ID" value="NZ_CP060714.1"/>
</dbReference>
<dbReference type="PANTHER" id="PTHR47495:SF2">
    <property type="entry name" value="ALDEHYDE DEHYDROGENASE"/>
    <property type="match status" value="1"/>
</dbReference>
<evidence type="ECO:0000259" key="1">
    <source>
        <dbReference type="SMART" id="SM01008"/>
    </source>
</evidence>
<gene>
    <name evidence="2" type="ORF">H9K76_13610</name>
</gene>
<dbReference type="SUPFAM" id="SSF56003">
    <property type="entry name" value="Molybdenum cofactor-binding domain"/>
    <property type="match status" value="2"/>
</dbReference>
<dbReference type="InterPro" id="IPR019546">
    <property type="entry name" value="TAT_signal_bac_arc"/>
</dbReference>
<dbReference type="Pfam" id="PF20256">
    <property type="entry name" value="MoCoBD_2"/>
    <property type="match status" value="1"/>
</dbReference>
<dbReference type="InterPro" id="IPR052516">
    <property type="entry name" value="N-heterocyclic_Hydroxylase"/>
</dbReference>
<dbReference type="InterPro" id="IPR012368">
    <property type="entry name" value="OxRdtase_Mopterin-bd_su_IorB"/>
</dbReference>
<reference evidence="2 3" key="1">
    <citation type="submission" date="2020-08" db="EMBL/GenBank/DDBJ databases">
        <title>Genome sequence of Diaphorobacter ruginosibacter DSM 27467T.</title>
        <authorList>
            <person name="Hyun D.-W."/>
            <person name="Bae J.-W."/>
        </authorList>
    </citation>
    <scope>NUCLEOTIDE SEQUENCE [LARGE SCALE GENOMIC DNA]</scope>
    <source>
        <strain evidence="2 3">DSM 27467</strain>
    </source>
</reference>